<protein>
    <submittedName>
        <fullName evidence="2">Uncharacterized protein</fullName>
    </submittedName>
</protein>
<dbReference type="STRING" id="260086.SAMN05216207_102750"/>
<evidence type="ECO:0000313" key="3">
    <source>
        <dbReference type="Proteomes" id="UP000199614"/>
    </source>
</evidence>
<proteinExistence type="predicted"/>
<evidence type="ECO:0000313" key="2">
    <source>
        <dbReference type="EMBL" id="SFO01993.1"/>
    </source>
</evidence>
<gene>
    <name evidence="2" type="ORF">SAMN05216207_102750</name>
</gene>
<sequence>MSDPARRHPLVRLLAFPPGAPAPLLALVALSCSLVGVFVVPLLLPDAAPGWLRLVVGVLVVLGLMMLTAALLRRAHARGRSPR</sequence>
<dbReference type="AlphaFoldDB" id="A0A1I5DRZ9"/>
<keyword evidence="1" id="KW-1133">Transmembrane helix</keyword>
<dbReference type="Proteomes" id="UP000199614">
    <property type="component" value="Unassembled WGS sequence"/>
</dbReference>
<reference evidence="2 3" key="1">
    <citation type="submission" date="2016-10" db="EMBL/GenBank/DDBJ databases">
        <authorList>
            <person name="de Groot N.N."/>
        </authorList>
    </citation>
    <scope>NUCLEOTIDE SEQUENCE [LARGE SCALE GENOMIC DNA]</scope>
    <source>
        <strain evidence="2 3">CGMCC 4.1877</strain>
    </source>
</reference>
<accession>A0A1I5DRZ9</accession>
<keyword evidence="3" id="KW-1185">Reference proteome</keyword>
<dbReference type="PROSITE" id="PS51257">
    <property type="entry name" value="PROKAR_LIPOPROTEIN"/>
    <property type="match status" value="1"/>
</dbReference>
<organism evidence="2 3">
    <name type="scientific">Pseudonocardia ammonioxydans</name>
    <dbReference type="NCBI Taxonomy" id="260086"/>
    <lineage>
        <taxon>Bacteria</taxon>
        <taxon>Bacillati</taxon>
        <taxon>Actinomycetota</taxon>
        <taxon>Actinomycetes</taxon>
        <taxon>Pseudonocardiales</taxon>
        <taxon>Pseudonocardiaceae</taxon>
        <taxon>Pseudonocardia</taxon>
    </lineage>
</organism>
<keyword evidence="1" id="KW-0812">Transmembrane</keyword>
<feature type="transmembrane region" description="Helical" evidence="1">
    <location>
        <begin position="50"/>
        <end position="72"/>
    </location>
</feature>
<dbReference type="RefSeq" id="WP_093349086.1">
    <property type="nucleotide sequence ID" value="NZ_FOUY01000027.1"/>
</dbReference>
<keyword evidence="1" id="KW-0472">Membrane</keyword>
<feature type="transmembrane region" description="Helical" evidence="1">
    <location>
        <begin position="21"/>
        <end position="44"/>
    </location>
</feature>
<name>A0A1I5DRZ9_PSUAM</name>
<evidence type="ECO:0000256" key="1">
    <source>
        <dbReference type="SAM" id="Phobius"/>
    </source>
</evidence>
<dbReference type="EMBL" id="FOUY01000027">
    <property type="protein sequence ID" value="SFO01993.1"/>
    <property type="molecule type" value="Genomic_DNA"/>
</dbReference>